<evidence type="ECO:0000256" key="11">
    <source>
        <dbReference type="ARBA" id="ARBA00023080"/>
    </source>
</evidence>
<feature type="binding site" evidence="17">
    <location>
        <begin position="173"/>
        <end position="174"/>
    </location>
    <ligand>
        <name>ITP</name>
        <dbReference type="ChEBI" id="CHEBI:61402"/>
    </ligand>
</feature>
<comment type="caution">
    <text evidence="20">The sequence shown here is derived from an EMBL/GenBank/DDBJ whole genome shotgun (WGS) entry which is preliminary data.</text>
</comment>
<keyword evidence="11 17" id="KW-0546">Nucleotide metabolism</keyword>
<dbReference type="CDD" id="cd00515">
    <property type="entry name" value="HAM1"/>
    <property type="match status" value="1"/>
</dbReference>
<comment type="similarity">
    <text evidence="2 17 18">Belongs to the HAM1 NTPase family.</text>
</comment>
<feature type="binding site" evidence="17">
    <location>
        <begin position="70"/>
        <end position="71"/>
    </location>
    <ligand>
        <name>ITP</name>
        <dbReference type="ChEBI" id="CHEBI:61402"/>
    </ligand>
</feature>
<feature type="domain" description="Rhodanese" evidence="19">
    <location>
        <begin position="225"/>
        <end position="328"/>
    </location>
</feature>
<dbReference type="SUPFAM" id="SSF52821">
    <property type="entry name" value="Rhodanese/Cell cycle control phosphatase"/>
    <property type="match status" value="1"/>
</dbReference>
<dbReference type="PANTHER" id="PTHR11067:SF9">
    <property type="entry name" value="INOSINE TRIPHOSPHATE PYROPHOSPHATASE"/>
    <property type="match status" value="1"/>
</dbReference>
<keyword evidence="6 17" id="KW-0479">Metal-binding</keyword>
<name>A0A0W8AZF3_PHYNI</name>
<evidence type="ECO:0000256" key="2">
    <source>
        <dbReference type="ARBA" id="ARBA00008023"/>
    </source>
</evidence>
<evidence type="ECO:0000256" key="18">
    <source>
        <dbReference type="RuleBase" id="RU003781"/>
    </source>
</evidence>
<dbReference type="InterPro" id="IPR027502">
    <property type="entry name" value="ITPase"/>
</dbReference>
<dbReference type="GO" id="GO:0009204">
    <property type="term" value="P:deoxyribonucleoside triphosphate catabolic process"/>
    <property type="evidence" value="ECO:0007669"/>
    <property type="project" value="UniProtKB-UniRule"/>
</dbReference>
<evidence type="ECO:0000256" key="13">
    <source>
        <dbReference type="ARBA" id="ARBA00054940"/>
    </source>
</evidence>
<dbReference type="EC" id="3.6.1.66" evidence="17"/>
<gene>
    <name evidence="20" type="ORF">AM587_10017716</name>
</gene>
<feature type="binding site" evidence="17">
    <location>
        <position position="168"/>
    </location>
    <ligand>
        <name>ITP</name>
        <dbReference type="ChEBI" id="CHEBI:61402"/>
    </ligand>
</feature>
<comment type="similarity">
    <text evidence="3">Belongs to the MPI phosphatase family.</text>
</comment>
<evidence type="ECO:0000256" key="9">
    <source>
        <dbReference type="ARBA" id="ARBA00022842"/>
    </source>
</evidence>
<evidence type="ECO:0000259" key="19">
    <source>
        <dbReference type="PROSITE" id="PS50206"/>
    </source>
</evidence>
<comment type="catalytic activity">
    <reaction evidence="16">
        <text>N(6)-hydroxy-dATP + H2O = N(6)-hydroxy-dAMP + diphosphate + H(+)</text>
        <dbReference type="Rhea" id="RHEA:83971"/>
        <dbReference type="ChEBI" id="CHEBI:15377"/>
        <dbReference type="ChEBI" id="CHEBI:15378"/>
        <dbReference type="ChEBI" id="CHEBI:33019"/>
        <dbReference type="ChEBI" id="CHEBI:233529"/>
        <dbReference type="ChEBI" id="CHEBI:233530"/>
    </reaction>
    <physiologicalReaction direction="left-to-right" evidence="16">
        <dbReference type="Rhea" id="RHEA:83972"/>
    </physiologicalReaction>
</comment>
<evidence type="ECO:0000256" key="6">
    <source>
        <dbReference type="ARBA" id="ARBA00022723"/>
    </source>
</evidence>
<comment type="subunit">
    <text evidence="17">Homodimer.</text>
</comment>
<keyword evidence="4 17" id="KW-0963">Cytoplasm</keyword>
<comment type="function">
    <text evidence="13">Pyrophosphatase that hydrolyzes the non-canonical purine nucleotides inosine triphosphate (ITP), deoxyinosine triphosphate (dITP) as well as 2'-deoxy-N-6-hydroxylaminopurine triphosphate (dHAPTP) and xanthosine 5'-triphosphate (XTP) to their respective monophosphate derivatives. The enzyme does not distinguish between the deoxy- and ribose forms. Probably excludes non-canonical purines from RNA and DNA precursor pools, thus preventing their incorporation into RNA and DNA and avoiding chromosomal lesions.</text>
</comment>
<dbReference type="FunFam" id="3.90.950.10:FF:000003">
    <property type="entry name" value="Inosine triphosphate pyrophosphatase"/>
    <property type="match status" value="1"/>
</dbReference>
<dbReference type="STRING" id="4790.A0A0W8AZF3"/>
<evidence type="ECO:0000256" key="8">
    <source>
        <dbReference type="ARBA" id="ARBA00022801"/>
    </source>
</evidence>
<dbReference type="InterPro" id="IPR029001">
    <property type="entry name" value="ITPase-like_fam"/>
</dbReference>
<dbReference type="PANTHER" id="PTHR11067">
    <property type="entry name" value="INOSINE TRIPHOSPHATE PYROPHOSPHATASE/HAM1 PROTEIN"/>
    <property type="match status" value="1"/>
</dbReference>
<keyword evidence="5" id="KW-0132">Cell division</keyword>
<keyword evidence="12" id="KW-0131">Cell cycle</keyword>
<dbReference type="GO" id="GO:0036220">
    <property type="term" value="F:ITP diphosphatase activity"/>
    <property type="evidence" value="ECO:0007669"/>
    <property type="project" value="UniProtKB-UniRule"/>
</dbReference>
<dbReference type="GO" id="GO:1902751">
    <property type="term" value="P:positive regulation of cell cycle G2/M phase transition"/>
    <property type="evidence" value="ECO:0007669"/>
    <property type="project" value="InterPro"/>
</dbReference>
<proteinExistence type="inferred from homology"/>
<feature type="binding site" evidence="17">
    <location>
        <begin position="145"/>
        <end position="148"/>
    </location>
    <ligand>
        <name>ITP</name>
        <dbReference type="ChEBI" id="CHEBI:61402"/>
    </ligand>
</feature>
<organism evidence="20 21">
    <name type="scientific">Phytophthora nicotianae</name>
    <name type="common">Potato buckeye rot agent</name>
    <name type="synonym">Phytophthora parasitica</name>
    <dbReference type="NCBI Taxonomy" id="4792"/>
    <lineage>
        <taxon>Eukaryota</taxon>
        <taxon>Sar</taxon>
        <taxon>Stramenopiles</taxon>
        <taxon>Oomycota</taxon>
        <taxon>Peronosporomycetes</taxon>
        <taxon>Peronosporales</taxon>
        <taxon>Peronosporaceae</taxon>
        <taxon>Phytophthora</taxon>
    </lineage>
</organism>
<evidence type="ECO:0000256" key="7">
    <source>
        <dbReference type="ARBA" id="ARBA00022741"/>
    </source>
</evidence>
<evidence type="ECO:0000313" key="21">
    <source>
        <dbReference type="Proteomes" id="UP000052943"/>
    </source>
</evidence>
<evidence type="ECO:0000313" key="20">
    <source>
        <dbReference type="EMBL" id="KUF64915.1"/>
    </source>
</evidence>
<dbReference type="EMBL" id="LNFO01006116">
    <property type="protein sequence ID" value="KUF64915.1"/>
    <property type="molecule type" value="Genomic_DNA"/>
</dbReference>
<dbReference type="SUPFAM" id="SSF52972">
    <property type="entry name" value="ITPase-like"/>
    <property type="match status" value="1"/>
</dbReference>
<evidence type="ECO:0000256" key="4">
    <source>
        <dbReference type="ARBA" id="ARBA00022490"/>
    </source>
</evidence>
<dbReference type="Gene3D" id="3.90.950.10">
    <property type="match status" value="1"/>
</dbReference>
<feature type="binding site" evidence="17">
    <location>
        <position position="54"/>
    </location>
    <ligand>
        <name>ITP</name>
        <dbReference type="ChEBI" id="CHEBI:61402"/>
    </ligand>
</feature>
<dbReference type="PROSITE" id="PS50206">
    <property type="entry name" value="RHODANESE_3"/>
    <property type="match status" value="1"/>
</dbReference>
<keyword evidence="9 17" id="KW-0460">Magnesium</keyword>
<dbReference type="GO" id="GO:0000166">
    <property type="term" value="F:nucleotide binding"/>
    <property type="evidence" value="ECO:0007669"/>
    <property type="project" value="UniProtKB-KW"/>
</dbReference>
<dbReference type="OrthoDB" id="6288734at2759"/>
<dbReference type="GO" id="GO:0005737">
    <property type="term" value="C:cytoplasm"/>
    <property type="evidence" value="ECO:0007669"/>
    <property type="project" value="UniProtKB-SubCell"/>
</dbReference>
<dbReference type="GO" id="GO:0046872">
    <property type="term" value="F:metal ion binding"/>
    <property type="evidence" value="ECO:0007669"/>
    <property type="project" value="UniProtKB-KW"/>
</dbReference>
<evidence type="ECO:0000256" key="5">
    <source>
        <dbReference type="ARBA" id="ARBA00022618"/>
    </source>
</evidence>
<evidence type="ECO:0000256" key="17">
    <source>
        <dbReference type="HAMAP-Rule" id="MF_03148"/>
    </source>
</evidence>
<evidence type="ECO:0000256" key="14">
    <source>
        <dbReference type="ARBA" id="ARBA00093218"/>
    </source>
</evidence>
<reference evidence="20 21" key="1">
    <citation type="submission" date="2015-11" db="EMBL/GenBank/DDBJ databases">
        <title>Genomes and virulence difference between two physiological races of Phytophthora nicotianae.</title>
        <authorList>
            <person name="Liu H."/>
            <person name="Ma X."/>
            <person name="Yu H."/>
            <person name="Fang D."/>
            <person name="Li Y."/>
            <person name="Wang X."/>
            <person name="Wang W."/>
            <person name="Dong Y."/>
            <person name="Xiao B."/>
        </authorList>
    </citation>
    <scope>NUCLEOTIDE SEQUENCE [LARGE SCALE GENOMIC DNA]</scope>
    <source>
        <strain evidence="21">race 0</strain>
    </source>
</reference>
<keyword evidence="7 17" id="KW-0547">Nucleotide-binding</keyword>
<dbReference type="SMART" id="SM00450">
    <property type="entry name" value="RHOD"/>
    <property type="match status" value="1"/>
</dbReference>
<dbReference type="Proteomes" id="UP000052943">
    <property type="component" value="Unassembled WGS sequence"/>
</dbReference>
<feature type="binding site" evidence="17">
    <location>
        <position position="42"/>
    </location>
    <ligand>
        <name>Mg(2+)</name>
        <dbReference type="ChEBI" id="CHEBI:18420"/>
    </ligand>
</feature>
<dbReference type="GO" id="GO:0036222">
    <property type="term" value="F:XTP diphosphatase activity"/>
    <property type="evidence" value="ECO:0007669"/>
    <property type="project" value="UniProtKB-UniRule"/>
</dbReference>
<keyword evidence="8 17" id="KW-0378">Hydrolase</keyword>
<dbReference type="Pfam" id="PF01725">
    <property type="entry name" value="Ham1p_like"/>
    <property type="match status" value="1"/>
</dbReference>
<dbReference type="InterPro" id="IPR002637">
    <property type="entry name" value="RdgB/HAM1"/>
</dbReference>
<evidence type="ECO:0000256" key="12">
    <source>
        <dbReference type="ARBA" id="ARBA00023306"/>
    </source>
</evidence>
<dbReference type="AlphaFoldDB" id="A0A0W8AZF3"/>
<evidence type="ECO:0000256" key="15">
    <source>
        <dbReference type="ARBA" id="ARBA00093255"/>
    </source>
</evidence>
<accession>A0A0W8AZF3</accession>
<dbReference type="GO" id="GO:0035870">
    <property type="term" value="F:dITP diphosphatase activity"/>
    <property type="evidence" value="ECO:0007669"/>
    <property type="project" value="UniProtKB-UniRule"/>
</dbReference>
<dbReference type="Gene3D" id="3.40.250.10">
    <property type="entry name" value="Rhodanese-like domain"/>
    <property type="match status" value="1"/>
</dbReference>
<dbReference type="InterPro" id="IPR036873">
    <property type="entry name" value="Rhodanese-like_dom_sf"/>
</dbReference>
<dbReference type="InterPro" id="IPR000751">
    <property type="entry name" value="MPI_Phosphatase"/>
</dbReference>
<comment type="catalytic activity">
    <reaction evidence="17">
        <text>XTP + H2O = XMP + diphosphate + H(+)</text>
        <dbReference type="Rhea" id="RHEA:28610"/>
        <dbReference type="ChEBI" id="CHEBI:15377"/>
        <dbReference type="ChEBI" id="CHEBI:15378"/>
        <dbReference type="ChEBI" id="CHEBI:33019"/>
        <dbReference type="ChEBI" id="CHEBI:57464"/>
        <dbReference type="ChEBI" id="CHEBI:61314"/>
        <dbReference type="EC" id="3.6.1.66"/>
    </reaction>
</comment>
<comment type="catalytic activity">
    <reaction evidence="15">
        <text>dITP + H2O = dIMP + diphosphate + H(+)</text>
        <dbReference type="Rhea" id="RHEA:28342"/>
        <dbReference type="ChEBI" id="CHEBI:15377"/>
        <dbReference type="ChEBI" id="CHEBI:15378"/>
        <dbReference type="ChEBI" id="CHEBI:33019"/>
        <dbReference type="ChEBI" id="CHEBI:61194"/>
        <dbReference type="ChEBI" id="CHEBI:61382"/>
        <dbReference type="EC" id="3.6.1.66"/>
    </reaction>
    <physiologicalReaction direction="left-to-right" evidence="15">
        <dbReference type="Rhea" id="RHEA:28343"/>
    </physiologicalReaction>
</comment>
<protein>
    <recommendedName>
        <fullName evidence="17">Inosine triphosphate pyrophosphatase</fullName>
        <shortName evidence="17">ITPase</shortName>
        <shortName evidence="17">Inosine triphosphatase</shortName>
        <ecNumber evidence="17">3.6.1.66</ecNumber>
    </recommendedName>
    <alternativeName>
        <fullName evidence="17">Non-canonical purine NTP pyrophosphatase</fullName>
    </alternativeName>
    <alternativeName>
        <fullName evidence="17">Non-standard purine NTP pyrophosphatase</fullName>
    </alternativeName>
    <alternativeName>
        <fullName evidence="17">Nucleoside-triphosphate diphosphatase</fullName>
    </alternativeName>
    <alternativeName>
        <fullName evidence="17">Nucleoside-triphosphate pyrophosphatase</fullName>
        <shortName evidence="17">NTPase</shortName>
    </alternativeName>
    <alternativeName>
        <fullName evidence="17">XTP/dITP diphosphatase</fullName>
    </alternativeName>
</protein>
<dbReference type="GO" id="GO:0009117">
    <property type="term" value="P:nucleotide metabolic process"/>
    <property type="evidence" value="ECO:0007669"/>
    <property type="project" value="UniProtKB-KW"/>
</dbReference>
<dbReference type="Pfam" id="PF00581">
    <property type="entry name" value="Rhodanese"/>
    <property type="match status" value="1"/>
</dbReference>
<dbReference type="HAMAP" id="MF_03148">
    <property type="entry name" value="HAM1_NTPase"/>
    <property type="match status" value="1"/>
</dbReference>
<evidence type="ECO:0000256" key="16">
    <source>
        <dbReference type="ARBA" id="ARBA00093271"/>
    </source>
</evidence>
<dbReference type="InterPro" id="IPR001763">
    <property type="entry name" value="Rhodanese-like_dom"/>
</dbReference>
<keyword evidence="17" id="KW-0464">Manganese</keyword>
<feature type="binding site" evidence="17">
    <location>
        <begin position="12"/>
        <end position="17"/>
    </location>
    <ligand>
        <name>ITP</name>
        <dbReference type="ChEBI" id="CHEBI:61402"/>
    </ligand>
</feature>
<feature type="binding site" evidence="17">
    <location>
        <position position="70"/>
    </location>
    <ligand>
        <name>Mg(2+)</name>
        <dbReference type="ChEBI" id="CHEBI:18420"/>
    </ligand>
</feature>
<dbReference type="PRINTS" id="PR00716">
    <property type="entry name" value="MPIPHPHTASE"/>
</dbReference>
<comment type="function">
    <text evidence="17">Pyrophosphatase that hydrolyzes non-canonical purine nucleotides such as inosine triphosphate (ITP), deoxyinosine triphosphate (dITP) or xanthosine 5'-triphosphate (XTP) to their respective monophosphate derivatives. The enzyme does not distinguish between the deoxy- and ribose forms. Probably excludes non-canonical purines from RNA and DNA precursor pools, thus preventing their incorporation into RNA and DNA and avoiding chromosomal lesions.</text>
</comment>
<dbReference type="GO" id="GO:0004725">
    <property type="term" value="F:protein tyrosine phosphatase activity"/>
    <property type="evidence" value="ECO:0007669"/>
    <property type="project" value="InterPro"/>
</dbReference>
<dbReference type="NCBIfam" id="TIGR00042">
    <property type="entry name" value="RdgB/HAM1 family non-canonical purine NTP pyrophosphatase"/>
    <property type="match status" value="1"/>
</dbReference>
<comment type="subcellular location">
    <subcellularLocation>
        <location evidence="1 17">Cytoplasm</location>
    </subcellularLocation>
</comment>
<dbReference type="GO" id="GO:0051301">
    <property type="term" value="P:cell division"/>
    <property type="evidence" value="ECO:0007669"/>
    <property type="project" value="UniProtKB-KW"/>
</dbReference>
<comment type="catalytic activity">
    <reaction evidence="14">
        <text>ITP + H2O = IMP + diphosphate + H(+)</text>
        <dbReference type="Rhea" id="RHEA:29399"/>
        <dbReference type="ChEBI" id="CHEBI:15377"/>
        <dbReference type="ChEBI" id="CHEBI:15378"/>
        <dbReference type="ChEBI" id="CHEBI:33019"/>
        <dbReference type="ChEBI" id="CHEBI:58053"/>
        <dbReference type="ChEBI" id="CHEBI:61402"/>
        <dbReference type="EC" id="3.6.1.66"/>
    </reaction>
    <physiologicalReaction direction="left-to-right" evidence="14">
        <dbReference type="Rhea" id="RHEA:29400"/>
    </physiologicalReaction>
</comment>
<evidence type="ECO:0000256" key="3">
    <source>
        <dbReference type="ARBA" id="ARBA00011065"/>
    </source>
</evidence>
<evidence type="ECO:0000256" key="10">
    <source>
        <dbReference type="ARBA" id="ARBA00022912"/>
    </source>
</evidence>
<sequence length="334" mass="37130">MSSAKPVLTFVTGNANKLKEVVAILGTDFPFELRNQAVDLPELQGEPADIAKEKCRLATKQVQGAVLVEDTSLCFNALKGLPGPYIKWFLEKTGHDGLNNMLAAYEDKSAYAQCIFAYAAVGAEPQVFIGQTHGKIVPARGPTTFGWDPVFQPDGFDQTYAEMEKATKNQISHRYKALEALKAHLVKPQIPRCEATMSVPIGYMEPPHYIQPSALAEILRDPSTSSKRPVIIDVRDTDYAGGHIRSAVNIPEDNFMDDDDVDALVEKFKNEDAIVFHCMMSQVRGPSCAKRFKSRMEVVLEGANHKPRVLILHGGYERFGRIYKDETDLIELDD</sequence>
<evidence type="ECO:0000256" key="1">
    <source>
        <dbReference type="ARBA" id="ARBA00004496"/>
    </source>
</evidence>
<keyword evidence="10" id="KW-0904">Protein phosphatase</keyword>
<comment type="cofactor">
    <cofactor evidence="17">
        <name>Mg(2+)</name>
        <dbReference type="ChEBI" id="CHEBI:18420"/>
    </cofactor>
    <cofactor evidence="17">
        <name>Mn(2+)</name>
        <dbReference type="ChEBI" id="CHEBI:29035"/>
    </cofactor>
    <text evidence="17">Binds 1 divalent metal cation per subunit; can use either Mg(2+) or Mn(2+).</text>
</comment>